<proteinExistence type="predicted"/>
<reference evidence="2 3" key="1">
    <citation type="submission" date="2024-05" db="EMBL/GenBank/DDBJ databases">
        <authorList>
            <person name="Wallberg A."/>
        </authorList>
    </citation>
    <scope>NUCLEOTIDE SEQUENCE [LARGE SCALE GENOMIC DNA]</scope>
</reference>
<comment type="caution">
    <text evidence="2">The sequence shown here is derived from an EMBL/GenBank/DDBJ whole genome shotgun (WGS) entry which is preliminary data.</text>
</comment>
<name>A0AAV2PYW3_MEGNR</name>
<organism evidence="2 3">
    <name type="scientific">Meganyctiphanes norvegica</name>
    <name type="common">Northern krill</name>
    <name type="synonym">Thysanopoda norvegica</name>
    <dbReference type="NCBI Taxonomy" id="48144"/>
    <lineage>
        <taxon>Eukaryota</taxon>
        <taxon>Metazoa</taxon>
        <taxon>Ecdysozoa</taxon>
        <taxon>Arthropoda</taxon>
        <taxon>Crustacea</taxon>
        <taxon>Multicrustacea</taxon>
        <taxon>Malacostraca</taxon>
        <taxon>Eumalacostraca</taxon>
        <taxon>Eucarida</taxon>
        <taxon>Euphausiacea</taxon>
        <taxon>Euphausiidae</taxon>
        <taxon>Meganyctiphanes</taxon>
    </lineage>
</organism>
<keyword evidence="1" id="KW-0732">Signal</keyword>
<protein>
    <submittedName>
        <fullName evidence="2">Uncharacterized protein</fullName>
    </submittedName>
</protein>
<dbReference type="EMBL" id="CAXKWB010001956">
    <property type="protein sequence ID" value="CAL4065908.1"/>
    <property type="molecule type" value="Genomic_DNA"/>
</dbReference>
<gene>
    <name evidence="2" type="ORF">MNOR_LOCUS5155</name>
</gene>
<dbReference type="AlphaFoldDB" id="A0AAV2PYW3"/>
<feature type="non-terminal residue" evidence="2">
    <location>
        <position position="139"/>
    </location>
</feature>
<evidence type="ECO:0000313" key="3">
    <source>
        <dbReference type="Proteomes" id="UP001497623"/>
    </source>
</evidence>
<feature type="signal peptide" evidence="1">
    <location>
        <begin position="1"/>
        <end position="18"/>
    </location>
</feature>
<dbReference type="Proteomes" id="UP001497623">
    <property type="component" value="Unassembled WGS sequence"/>
</dbReference>
<evidence type="ECO:0000313" key="2">
    <source>
        <dbReference type="EMBL" id="CAL4065908.1"/>
    </source>
</evidence>
<feature type="chain" id="PRO_5043640507" evidence="1">
    <location>
        <begin position="19"/>
        <end position="139"/>
    </location>
</feature>
<accession>A0AAV2PYW3</accession>
<sequence>MALLLQAALVVMAAVASTQNRLYATHTRTQYQLAPKYNNQPLPRGVYDLYVNPVPTRGVYDLYVNRYPTRVQIQTEYITTTIQVPTYTTLTKNVPHYITEVETIVKTEIKTQQVLTYTTLYDTKTEYIPQNLYFCREDC</sequence>
<keyword evidence="3" id="KW-1185">Reference proteome</keyword>
<evidence type="ECO:0000256" key="1">
    <source>
        <dbReference type="SAM" id="SignalP"/>
    </source>
</evidence>